<keyword evidence="7 8" id="KW-0961">Cell wall biogenesis/degradation</keyword>
<feature type="binding site" evidence="8">
    <location>
        <begin position="109"/>
        <end position="115"/>
    </location>
    <ligand>
        <name>ATP</name>
        <dbReference type="ChEBI" id="CHEBI:30616"/>
    </ligand>
</feature>
<keyword evidence="8" id="KW-0963">Cytoplasm</keyword>
<evidence type="ECO:0000313" key="14">
    <source>
        <dbReference type="Proteomes" id="UP000244926"/>
    </source>
</evidence>
<evidence type="ECO:0000256" key="7">
    <source>
        <dbReference type="ARBA" id="ARBA00023316"/>
    </source>
</evidence>
<organism evidence="13 14">
    <name type="scientific">Chlamydia serpentis</name>
    <dbReference type="NCBI Taxonomy" id="1967782"/>
    <lineage>
        <taxon>Bacteria</taxon>
        <taxon>Pseudomonadati</taxon>
        <taxon>Chlamydiota</taxon>
        <taxon>Chlamydiia</taxon>
        <taxon>Chlamydiales</taxon>
        <taxon>Chlamydiaceae</taxon>
        <taxon>Chlamydia/Chlamydophila group</taxon>
        <taxon>Chlamydia</taxon>
    </lineage>
</organism>
<dbReference type="OrthoDB" id="9800958at2"/>
<dbReference type="InterPro" id="IPR035911">
    <property type="entry name" value="MurE/MurF_N"/>
</dbReference>
<keyword evidence="5 8" id="KW-0573">Peptidoglycan synthesis</keyword>
<dbReference type="InterPro" id="IPR013221">
    <property type="entry name" value="Mur_ligase_cen"/>
</dbReference>
<dbReference type="GO" id="GO:0008765">
    <property type="term" value="F:UDP-N-acetylmuramoylalanyl-D-glutamate-2,6-diaminopimelate ligase activity"/>
    <property type="evidence" value="ECO:0007669"/>
    <property type="project" value="UniProtKB-UniRule"/>
</dbReference>
<proteinExistence type="inferred from homology"/>
<dbReference type="GO" id="GO:0009252">
    <property type="term" value="P:peptidoglycan biosynthetic process"/>
    <property type="evidence" value="ECO:0007669"/>
    <property type="project" value="UniProtKB-UniRule"/>
</dbReference>
<dbReference type="GO" id="GO:0005524">
    <property type="term" value="F:ATP binding"/>
    <property type="evidence" value="ECO:0007669"/>
    <property type="project" value="UniProtKB-UniRule"/>
</dbReference>
<dbReference type="GO" id="GO:0005737">
    <property type="term" value="C:cytoplasm"/>
    <property type="evidence" value="ECO:0007669"/>
    <property type="project" value="UniProtKB-SubCell"/>
</dbReference>
<dbReference type="HAMAP" id="MF_00208">
    <property type="entry name" value="MurE"/>
    <property type="match status" value="1"/>
</dbReference>
<dbReference type="Proteomes" id="UP000244926">
    <property type="component" value="Chromosome I"/>
</dbReference>
<dbReference type="AlphaFoldDB" id="A0A2R8FB53"/>
<feature type="binding site" evidence="8">
    <location>
        <position position="30"/>
    </location>
    <ligand>
        <name>UDP-N-acetyl-alpha-D-muramoyl-L-alanyl-D-glutamate</name>
        <dbReference type="ChEBI" id="CHEBI:83900"/>
    </ligand>
</feature>
<dbReference type="Gene3D" id="3.40.1390.10">
    <property type="entry name" value="MurE/MurF, N-terminal domain"/>
    <property type="match status" value="1"/>
</dbReference>
<keyword evidence="6 8" id="KW-0131">Cell cycle</keyword>
<dbReference type="SUPFAM" id="SSF53623">
    <property type="entry name" value="MurD-like peptide ligases, catalytic domain"/>
    <property type="match status" value="1"/>
</dbReference>
<dbReference type="NCBIfam" id="TIGR01085">
    <property type="entry name" value="murE"/>
    <property type="match status" value="1"/>
</dbReference>
<dbReference type="Gene3D" id="3.40.1190.10">
    <property type="entry name" value="Mur-like, catalytic domain"/>
    <property type="match status" value="1"/>
</dbReference>
<comment type="catalytic activity">
    <reaction evidence="8">
        <text>UDP-N-acetyl-alpha-D-muramoyl-L-alanyl-D-glutamate + meso-2,6-diaminopimelate + ATP = UDP-N-acetyl-alpha-D-muramoyl-L-alanyl-gamma-D-glutamyl-meso-2,6-diaminopimelate + ADP + phosphate + H(+)</text>
        <dbReference type="Rhea" id="RHEA:23676"/>
        <dbReference type="ChEBI" id="CHEBI:15378"/>
        <dbReference type="ChEBI" id="CHEBI:30616"/>
        <dbReference type="ChEBI" id="CHEBI:43474"/>
        <dbReference type="ChEBI" id="CHEBI:57791"/>
        <dbReference type="ChEBI" id="CHEBI:83900"/>
        <dbReference type="ChEBI" id="CHEBI:83905"/>
        <dbReference type="ChEBI" id="CHEBI:456216"/>
        <dbReference type="EC" id="6.3.2.13"/>
    </reaction>
</comment>
<reference evidence="14" key="1">
    <citation type="submission" date="2017-11" db="EMBL/GenBank/DDBJ databases">
        <authorList>
            <person name="Seth-Smith MB H."/>
        </authorList>
    </citation>
    <scope>NUCLEOTIDE SEQUENCE [LARGE SCALE GENOMIC DNA]</scope>
</reference>
<dbReference type="Gene3D" id="3.90.190.20">
    <property type="entry name" value="Mur ligase, C-terminal domain"/>
    <property type="match status" value="1"/>
</dbReference>
<dbReference type="PANTHER" id="PTHR23135:SF4">
    <property type="entry name" value="UDP-N-ACETYLMURAMOYL-L-ALANYL-D-GLUTAMATE--2,6-DIAMINOPIMELATE LIGASE MURE HOMOLOG, CHLOROPLASTIC"/>
    <property type="match status" value="1"/>
</dbReference>
<dbReference type="SUPFAM" id="SSF53244">
    <property type="entry name" value="MurD-like peptide ligases, peptide-binding domain"/>
    <property type="match status" value="1"/>
</dbReference>
<comment type="subcellular location">
    <subcellularLocation>
        <location evidence="8 9">Cytoplasm</location>
    </subcellularLocation>
</comment>
<protein>
    <recommendedName>
        <fullName evidence="8">UDP-N-acetylmuramoyl-L-alanyl-D-glutamate--2,6-diaminopimelate ligase</fullName>
        <ecNumber evidence="8">6.3.2.13</ecNumber>
    </recommendedName>
    <alternativeName>
        <fullName evidence="8">Meso-A2pm-adding enzyme</fullName>
    </alternativeName>
    <alternativeName>
        <fullName evidence="8">Meso-diaminopimelate-adding enzyme</fullName>
    </alternativeName>
    <alternativeName>
        <fullName evidence="8">UDP-MurNAc-L-Ala-D-Glu:meso-diaminopimelate ligase</fullName>
    </alternativeName>
    <alternativeName>
        <fullName evidence="8">UDP-MurNAc-tripeptide synthetase</fullName>
    </alternativeName>
    <alternativeName>
        <fullName evidence="8">UDP-N-acetylmuramyl-tripeptide synthetase</fullName>
    </alternativeName>
</protein>
<evidence type="ECO:0000256" key="1">
    <source>
        <dbReference type="ARBA" id="ARBA00005898"/>
    </source>
</evidence>
<evidence type="ECO:0000256" key="8">
    <source>
        <dbReference type="HAMAP-Rule" id="MF_00208"/>
    </source>
</evidence>
<accession>A0A2R8FB53</accession>
<comment type="similarity">
    <text evidence="1 8">Belongs to the MurCDEF family. MurE subfamily.</text>
</comment>
<keyword evidence="8 13" id="KW-0436">Ligase</keyword>
<dbReference type="GO" id="GO:0051301">
    <property type="term" value="P:cell division"/>
    <property type="evidence" value="ECO:0007669"/>
    <property type="project" value="UniProtKB-KW"/>
</dbReference>
<dbReference type="Pfam" id="PF02875">
    <property type="entry name" value="Mur_ligase_C"/>
    <property type="match status" value="1"/>
</dbReference>
<feature type="binding site" evidence="8">
    <location>
        <position position="178"/>
    </location>
    <ligand>
        <name>UDP-N-acetyl-alpha-D-muramoyl-L-alanyl-D-glutamate</name>
        <dbReference type="ChEBI" id="CHEBI:83900"/>
    </ligand>
</feature>
<comment type="cofactor">
    <cofactor evidence="8">
        <name>Mg(2+)</name>
        <dbReference type="ChEBI" id="CHEBI:18420"/>
    </cofactor>
</comment>
<dbReference type="KEGG" id="csee:C10C_0383"/>
<evidence type="ECO:0000256" key="3">
    <source>
        <dbReference type="ARBA" id="ARBA00022842"/>
    </source>
</evidence>
<feature type="domain" description="Mur ligase central" evidence="12">
    <location>
        <begin position="107"/>
        <end position="306"/>
    </location>
</feature>
<dbReference type="InterPro" id="IPR036565">
    <property type="entry name" value="Mur-like_cat_sf"/>
</dbReference>
<keyword evidence="2 8" id="KW-0132">Cell division</keyword>
<evidence type="ECO:0000313" key="13">
    <source>
        <dbReference type="EMBL" id="SPN73552.1"/>
    </source>
</evidence>
<dbReference type="Pfam" id="PF01225">
    <property type="entry name" value="Mur_ligase"/>
    <property type="match status" value="1"/>
</dbReference>
<name>A0A2R8FB53_9CHLA</name>
<dbReference type="UniPathway" id="UPA00219"/>
<keyword evidence="14" id="KW-1185">Reference proteome</keyword>
<evidence type="ECO:0000256" key="2">
    <source>
        <dbReference type="ARBA" id="ARBA00022618"/>
    </source>
</evidence>
<comment type="caution">
    <text evidence="8">Lacks conserved residue(s) required for the propagation of feature annotation.</text>
</comment>
<dbReference type="InterPro" id="IPR004101">
    <property type="entry name" value="Mur_ligase_C"/>
</dbReference>
<feature type="domain" description="Mur ligase N-terminal catalytic" evidence="10">
    <location>
        <begin position="23"/>
        <end position="67"/>
    </location>
</feature>
<feature type="domain" description="Mur ligase C-terminal" evidence="11">
    <location>
        <begin position="331"/>
        <end position="455"/>
    </location>
</feature>
<feature type="binding site" evidence="8">
    <location>
        <position position="186"/>
    </location>
    <ligand>
        <name>UDP-N-acetyl-alpha-D-muramoyl-L-alanyl-D-glutamate</name>
        <dbReference type="ChEBI" id="CHEBI:83900"/>
    </ligand>
</feature>
<dbReference type="InterPro" id="IPR005761">
    <property type="entry name" value="UDP-N-AcMur-Glu-dNH2Pim_ligase"/>
</dbReference>
<evidence type="ECO:0000256" key="9">
    <source>
        <dbReference type="RuleBase" id="RU004135"/>
    </source>
</evidence>
<evidence type="ECO:0000256" key="6">
    <source>
        <dbReference type="ARBA" id="ARBA00023306"/>
    </source>
</evidence>
<keyword evidence="3 8" id="KW-0460">Magnesium</keyword>
<gene>
    <name evidence="8 13" type="primary">murE</name>
    <name evidence="13" type="ORF">C10C_0383</name>
</gene>
<dbReference type="SUPFAM" id="SSF63418">
    <property type="entry name" value="MurE/MurF N-terminal domain"/>
    <property type="match status" value="1"/>
</dbReference>
<keyword evidence="4 8" id="KW-0133">Cell shape</keyword>
<dbReference type="Pfam" id="PF08245">
    <property type="entry name" value="Mur_ligase_M"/>
    <property type="match status" value="1"/>
</dbReference>
<keyword evidence="8" id="KW-0067">ATP-binding</keyword>
<dbReference type="RefSeq" id="WP_108896513.1">
    <property type="nucleotide sequence ID" value="NZ_LT993738.1"/>
</dbReference>
<comment type="function">
    <text evidence="8">Catalyzes the addition of meso-diaminopimelic acid to the nucleotide precursor UDP-N-acetylmuramoyl-L-alanyl-D-glutamate (UMAG) in the biosynthesis of bacterial cell-wall peptidoglycan.</text>
</comment>
<comment type="pathway">
    <text evidence="8 9">Cell wall biogenesis; peptidoglycan biosynthesis.</text>
</comment>
<dbReference type="EMBL" id="LT993738">
    <property type="protein sequence ID" value="SPN73552.1"/>
    <property type="molecule type" value="Genomic_DNA"/>
</dbReference>
<evidence type="ECO:0000256" key="5">
    <source>
        <dbReference type="ARBA" id="ARBA00022984"/>
    </source>
</evidence>
<evidence type="ECO:0000259" key="12">
    <source>
        <dbReference type="Pfam" id="PF08245"/>
    </source>
</evidence>
<feature type="short sequence motif" description="Meso-diaminopimelate recognition motif" evidence="8">
    <location>
        <begin position="403"/>
        <end position="406"/>
    </location>
</feature>
<dbReference type="GO" id="GO:0008360">
    <property type="term" value="P:regulation of cell shape"/>
    <property type="evidence" value="ECO:0007669"/>
    <property type="project" value="UniProtKB-KW"/>
</dbReference>
<feature type="binding site" evidence="8">
    <location>
        <begin position="403"/>
        <end position="406"/>
    </location>
    <ligand>
        <name>meso-2,6-diaminopimelate</name>
        <dbReference type="ChEBI" id="CHEBI:57791"/>
    </ligand>
</feature>
<feature type="modified residue" description="N6-carboxylysine" evidence="8">
    <location>
        <position position="218"/>
    </location>
</feature>
<keyword evidence="8" id="KW-0547">Nucleotide-binding</keyword>
<feature type="binding site" evidence="8">
    <location>
        <position position="380"/>
    </location>
    <ligand>
        <name>meso-2,6-diaminopimelate</name>
        <dbReference type="ChEBI" id="CHEBI:57791"/>
    </ligand>
</feature>
<dbReference type="InterPro" id="IPR036615">
    <property type="entry name" value="Mur_ligase_C_dom_sf"/>
</dbReference>
<dbReference type="GO" id="GO:0000287">
    <property type="term" value="F:magnesium ion binding"/>
    <property type="evidence" value="ECO:0007669"/>
    <property type="project" value="UniProtKB-UniRule"/>
</dbReference>
<feature type="binding site" evidence="8">
    <location>
        <position position="453"/>
    </location>
    <ligand>
        <name>meso-2,6-diaminopimelate</name>
        <dbReference type="ChEBI" id="CHEBI:57791"/>
    </ligand>
</feature>
<evidence type="ECO:0000259" key="10">
    <source>
        <dbReference type="Pfam" id="PF01225"/>
    </source>
</evidence>
<evidence type="ECO:0000259" key="11">
    <source>
        <dbReference type="Pfam" id="PF02875"/>
    </source>
</evidence>
<comment type="PTM">
    <text evidence="8">Carboxylation is probably crucial for Mg(2+) binding and, consequently, for the gamma-phosphate positioning of ATP.</text>
</comment>
<dbReference type="EC" id="6.3.2.13" evidence="8"/>
<dbReference type="InterPro" id="IPR000713">
    <property type="entry name" value="Mur_ligase_N"/>
</dbReference>
<dbReference type="PANTHER" id="PTHR23135">
    <property type="entry name" value="MUR LIGASE FAMILY MEMBER"/>
    <property type="match status" value="1"/>
</dbReference>
<feature type="binding site" evidence="8">
    <location>
        <position position="457"/>
    </location>
    <ligand>
        <name>meso-2,6-diaminopimelate</name>
        <dbReference type="ChEBI" id="CHEBI:57791"/>
    </ligand>
</feature>
<feature type="binding site" evidence="8">
    <location>
        <begin position="151"/>
        <end position="152"/>
    </location>
    <ligand>
        <name>UDP-N-acetyl-alpha-D-muramoyl-L-alanyl-D-glutamate</name>
        <dbReference type="ChEBI" id="CHEBI:83900"/>
    </ligand>
</feature>
<dbReference type="NCBIfam" id="NF001126">
    <property type="entry name" value="PRK00139.1-4"/>
    <property type="match status" value="1"/>
</dbReference>
<evidence type="ECO:0000256" key="4">
    <source>
        <dbReference type="ARBA" id="ARBA00022960"/>
    </source>
</evidence>
<sequence>MDLKELLQGIQAKIYGKIRPFEVRNLTRDSRCVGVGDVFIAHKGRHYDGNDFAAHAVDNGAIAVLSSLYNPFLPIVQVITPYLDKLEAELSAKYYDYPSNKLYTIGVTGTNGKTTVVSLIKALLDSYQKPCGLLGTIEHILGEGVIKDGFTTPTPALLQKYLATMVRQNREAVAMEVSSIGLALGRVAYTNFDAAVLTNITLDHLDFHGSFETYVEAKAKLFSFIPSSGLAVVNADSPYALPCTENTSAKIVTYGIETRADYQATDIQLSCFETKYTLIHREEKFACSSLFIGKHNVYNMLAAISTVHATLNCDLIELLEKIGHCQPPPGRLDPVLIGRCPIYIDYAHTPDALDNVLTGLSELLPKEGRLIVVFGCGGDRDRSKRKLMAQVVERYGFAIVTSDNPRGESPEDIINEICQGFYSKNYCIKIDRKEAITYALSIASDKDIVLVAGKGHEAYQIFKHQTVAFDDKQTVCEVLASHV</sequence>
<dbReference type="GO" id="GO:0071555">
    <property type="term" value="P:cell wall organization"/>
    <property type="evidence" value="ECO:0007669"/>
    <property type="project" value="UniProtKB-KW"/>
</dbReference>